<dbReference type="AlphaFoldDB" id="A0AAW2BYE7"/>
<comment type="caution">
    <text evidence="1">The sequence shown here is derived from an EMBL/GenBank/DDBJ whole genome shotgun (WGS) entry which is preliminary data.</text>
</comment>
<dbReference type="Proteomes" id="UP001459277">
    <property type="component" value="Unassembled WGS sequence"/>
</dbReference>
<protein>
    <submittedName>
        <fullName evidence="1">Uncharacterized protein</fullName>
    </submittedName>
</protein>
<gene>
    <name evidence="1" type="ORF">SO802_025852</name>
</gene>
<dbReference type="EMBL" id="JAZDWU010000009">
    <property type="protein sequence ID" value="KAK9990867.1"/>
    <property type="molecule type" value="Genomic_DNA"/>
</dbReference>
<proteinExistence type="predicted"/>
<evidence type="ECO:0000313" key="2">
    <source>
        <dbReference type="Proteomes" id="UP001459277"/>
    </source>
</evidence>
<evidence type="ECO:0000313" key="1">
    <source>
        <dbReference type="EMBL" id="KAK9990867.1"/>
    </source>
</evidence>
<accession>A0AAW2BYE7</accession>
<reference evidence="1 2" key="1">
    <citation type="submission" date="2024-01" db="EMBL/GenBank/DDBJ databases">
        <title>A telomere-to-telomere, gap-free genome of sweet tea (Lithocarpus litseifolius).</title>
        <authorList>
            <person name="Zhou J."/>
        </authorList>
    </citation>
    <scope>NUCLEOTIDE SEQUENCE [LARGE SCALE GENOMIC DNA]</scope>
    <source>
        <strain evidence="1">Zhou-2022a</strain>
        <tissue evidence="1">Leaf</tissue>
    </source>
</reference>
<sequence>MHVCLYSIDPYNIHIVINIAALLRLASDLLNEPPQPQGCSTSPLSDYNLFVWNDTVFGLNETPCPWEGI</sequence>
<organism evidence="1 2">
    <name type="scientific">Lithocarpus litseifolius</name>
    <dbReference type="NCBI Taxonomy" id="425828"/>
    <lineage>
        <taxon>Eukaryota</taxon>
        <taxon>Viridiplantae</taxon>
        <taxon>Streptophyta</taxon>
        <taxon>Embryophyta</taxon>
        <taxon>Tracheophyta</taxon>
        <taxon>Spermatophyta</taxon>
        <taxon>Magnoliopsida</taxon>
        <taxon>eudicotyledons</taxon>
        <taxon>Gunneridae</taxon>
        <taxon>Pentapetalae</taxon>
        <taxon>rosids</taxon>
        <taxon>fabids</taxon>
        <taxon>Fagales</taxon>
        <taxon>Fagaceae</taxon>
        <taxon>Lithocarpus</taxon>
    </lineage>
</organism>
<name>A0AAW2BYE7_9ROSI</name>
<keyword evidence="2" id="KW-1185">Reference proteome</keyword>